<dbReference type="GO" id="GO:0004527">
    <property type="term" value="F:exonuclease activity"/>
    <property type="evidence" value="ECO:0007669"/>
    <property type="project" value="UniProtKB-KW"/>
</dbReference>
<dbReference type="InterPro" id="IPR011335">
    <property type="entry name" value="Restrct_endonuc-II-like"/>
</dbReference>
<dbReference type="Pfam" id="PF12705">
    <property type="entry name" value="PDDEXK_1"/>
    <property type="match status" value="1"/>
</dbReference>
<evidence type="ECO:0000256" key="16">
    <source>
        <dbReference type="SAM" id="MobiDB-lite"/>
    </source>
</evidence>
<keyword evidence="7" id="KW-0269">Exonuclease</keyword>
<feature type="binding site" evidence="15">
    <location>
        <begin position="49"/>
        <end position="56"/>
    </location>
    <ligand>
        <name>ATP</name>
        <dbReference type="ChEBI" id="CHEBI:30616"/>
    </ligand>
</feature>
<dbReference type="GO" id="GO:0003677">
    <property type="term" value="F:DNA binding"/>
    <property type="evidence" value="ECO:0007669"/>
    <property type="project" value="UniProtKB-KW"/>
</dbReference>
<dbReference type="InterPro" id="IPR014017">
    <property type="entry name" value="DNA_helicase_UvrD-like_C"/>
</dbReference>
<evidence type="ECO:0000256" key="4">
    <source>
        <dbReference type="ARBA" id="ARBA00022763"/>
    </source>
</evidence>
<dbReference type="PROSITE" id="PS51198">
    <property type="entry name" value="UVRD_HELICASE_ATP_BIND"/>
    <property type="match status" value="1"/>
</dbReference>
<evidence type="ECO:0000256" key="7">
    <source>
        <dbReference type="ARBA" id="ARBA00022839"/>
    </source>
</evidence>
<dbReference type="Gene3D" id="3.40.50.300">
    <property type="entry name" value="P-loop containing nucleotide triphosphate hydrolases"/>
    <property type="match status" value="3"/>
</dbReference>
<evidence type="ECO:0000259" key="18">
    <source>
        <dbReference type="PROSITE" id="PS51217"/>
    </source>
</evidence>
<keyword evidence="4" id="KW-0227">DNA damage</keyword>
<feature type="domain" description="UvrD-like helicase C-terminal" evidence="18">
    <location>
        <begin position="386"/>
        <end position="743"/>
    </location>
</feature>
<keyword evidence="3 15" id="KW-0547">Nucleotide-binding</keyword>
<accession>A0A0W8IG21</accession>
<dbReference type="Pfam" id="PF13361">
    <property type="entry name" value="UvrD_C"/>
    <property type="match status" value="1"/>
</dbReference>
<keyword evidence="2" id="KW-0540">Nuclease</keyword>
<protein>
    <recommendedName>
        <fullName evidence="13">DNA 3'-5' helicase</fullName>
        <ecNumber evidence="13">5.6.2.4</ecNumber>
    </recommendedName>
</protein>
<dbReference type="GO" id="GO:0043138">
    <property type="term" value="F:3'-5' DNA helicase activity"/>
    <property type="evidence" value="ECO:0007669"/>
    <property type="project" value="UniProtKB-EC"/>
</dbReference>
<evidence type="ECO:0000256" key="11">
    <source>
        <dbReference type="ARBA" id="ARBA00023235"/>
    </source>
</evidence>
<dbReference type="InterPro" id="IPR027417">
    <property type="entry name" value="P-loop_NTPase"/>
</dbReference>
<gene>
    <name evidence="19" type="ORF">AVL63_01265</name>
</gene>
<dbReference type="Gene3D" id="3.90.320.10">
    <property type="match status" value="1"/>
</dbReference>
<feature type="domain" description="UvrD-like helicase ATP-binding" evidence="17">
    <location>
        <begin position="28"/>
        <end position="385"/>
    </location>
</feature>
<keyword evidence="9" id="KW-0238">DNA-binding</keyword>
<dbReference type="EMBL" id="LQBM01000003">
    <property type="protein sequence ID" value="KUG58720.1"/>
    <property type="molecule type" value="Genomic_DNA"/>
</dbReference>
<dbReference type="STRING" id="317018.AVL63_01265"/>
<evidence type="ECO:0000256" key="2">
    <source>
        <dbReference type="ARBA" id="ARBA00022722"/>
    </source>
</evidence>
<evidence type="ECO:0000259" key="17">
    <source>
        <dbReference type="PROSITE" id="PS51198"/>
    </source>
</evidence>
<dbReference type="OrthoDB" id="4812256at2"/>
<keyword evidence="6 15" id="KW-0347">Helicase</keyword>
<dbReference type="PROSITE" id="PS51217">
    <property type="entry name" value="UVRD_HELICASE_CTER"/>
    <property type="match status" value="1"/>
</dbReference>
<dbReference type="SUPFAM" id="SSF52980">
    <property type="entry name" value="Restriction endonuclease-like"/>
    <property type="match status" value="1"/>
</dbReference>
<evidence type="ECO:0000256" key="1">
    <source>
        <dbReference type="ARBA" id="ARBA00009922"/>
    </source>
</evidence>
<dbReference type="InterPro" id="IPR038726">
    <property type="entry name" value="PDDEXK_AddAB-type"/>
</dbReference>
<comment type="catalytic activity">
    <reaction evidence="12">
        <text>Couples ATP hydrolysis with the unwinding of duplex DNA by translocating in the 3'-5' direction.</text>
        <dbReference type="EC" id="5.6.2.4"/>
    </reaction>
</comment>
<dbReference type="InterPro" id="IPR014016">
    <property type="entry name" value="UvrD-like_ATP-bd"/>
</dbReference>
<keyword evidence="20" id="KW-1185">Reference proteome</keyword>
<dbReference type="InterPro" id="IPR011604">
    <property type="entry name" value="PDDEXK-like_dom_sf"/>
</dbReference>
<evidence type="ECO:0000256" key="14">
    <source>
        <dbReference type="ARBA" id="ARBA00048988"/>
    </source>
</evidence>
<name>A0A0W8IG21_9MICC</name>
<feature type="region of interest" description="Disordered" evidence="16">
    <location>
        <begin position="961"/>
        <end position="981"/>
    </location>
</feature>
<evidence type="ECO:0000256" key="6">
    <source>
        <dbReference type="ARBA" id="ARBA00022806"/>
    </source>
</evidence>
<evidence type="ECO:0000256" key="5">
    <source>
        <dbReference type="ARBA" id="ARBA00022801"/>
    </source>
</evidence>
<evidence type="ECO:0000313" key="20">
    <source>
        <dbReference type="Proteomes" id="UP000054023"/>
    </source>
</evidence>
<dbReference type="SUPFAM" id="SSF52540">
    <property type="entry name" value="P-loop containing nucleoside triphosphate hydrolases"/>
    <property type="match status" value="1"/>
</dbReference>
<dbReference type="RefSeq" id="WP_058888400.1">
    <property type="nucleotide sequence ID" value="NZ_LQBM01000003.1"/>
</dbReference>
<dbReference type="CDD" id="cd17932">
    <property type="entry name" value="DEXQc_UvrD"/>
    <property type="match status" value="1"/>
</dbReference>
<dbReference type="GO" id="GO:0033202">
    <property type="term" value="C:DNA helicase complex"/>
    <property type="evidence" value="ECO:0007669"/>
    <property type="project" value="TreeGrafter"/>
</dbReference>
<feature type="compositionally biased region" description="Low complexity" evidence="16">
    <location>
        <begin position="964"/>
        <end position="976"/>
    </location>
</feature>
<organism evidence="19 20">
    <name type="scientific">Nesterenkonia jeotgali</name>
    <dbReference type="NCBI Taxonomy" id="317018"/>
    <lineage>
        <taxon>Bacteria</taxon>
        <taxon>Bacillati</taxon>
        <taxon>Actinomycetota</taxon>
        <taxon>Actinomycetes</taxon>
        <taxon>Micrococcales</taxon>
        <taxon>Micrococcaceae</taxon>
        <taxon>Nesterenkonia</taxon>
    </lineage>
</organism>
<evidence type="ECO:0000256" key="15">
    <source>
        <dbReference type="PROSITE-ProRule" id="PRU00560"/>
    </source>
</evidence>
<evidence type="ECO:0000256" key="12">
    <source>
        <dbReference type="ARBA" id="ARBA00034617"/>
    </source>
</evidence>
<keyword evidence="8 15" id="KW-0067">ATP-binding</keyword>
<dbReference type="Gene3D" id="1.10.486.10">
    <property type="entry name" value="PCRA, domain 4"/>
    <property type="match status" value="2"/>
</dbReference>
<dbReference type="AlphaFoldDB" id="A0A0W8IG21"/>
<proteinExistence type="inferred from homology"/>
<dbReference type="PANTHER" id="PTHR11070">
    <property type="entry name" value="UVRD / RECB / PCRA DNA HELICASE FAMILY MEMBER"/>
    <property type="match status" value="1"/>
</dbReference>
<dbReference type="InterPro" id="IPR000212">
    <property type="entry name" value="DNA_helicase_UvrD/REP"/>
</dbReference>
<evidence type="ECO:0000256" key="13">
    <source>
        <dbReference type="ARBA" id="ARBA00034808"/>
    </source>
</evidence>
<keyword evidence="5 15" id="KW-0378">Hydrolase</keyword>
<feature type="region of interest" description="Disordered" evidence="16">
    <location>
        <begin position="566"/>
        <end position="594"/>
    </location>
</feature>
<dbReference type="GO" id="GO:0005829">
    <property type="term" value="C:cytosol"/>
    <property type="evidence" value="ECO:0007669"/>
    <property type="project" value="TreeGrafter"/>
</dbReference>
<evidence type="ECO:0000256" key="10">
    <source>
        <dbReference type="ARBA" id="ARBA00023204"/>
    </source>
</evidence>
<comment type="similarity">
    <text evidence="1">Belongs to the helicase family. UvrD subfamily.</text>
</comment>
<comment type="caution">
    <text evidence="19">The sequence shown here is derived from an EMBL/GenBank/DDBJ whole genome shotgun (WGS) entry which is preliminary data.</text>
</comment>
<dbReference type="InterPro" id="IPR013986">
    <property type="entry name" value="DExx_box_DNA_helicase_dom_sf"/>
</dbReference>
<dbReference type="GO" id="GO:0005524">
    <property type="term" value="F:ATP binding"/>
    <property type="evidence" value="ECO:0007669"/>
    <property type="project" value="UniProtKB-UniRule"/>
</dbReference>
<dbReference type="Gene3D" id="1.10.10.160">
    <property type="match status" value="1"/>
</dbReference>
<dbReference type="Proteomes" id="UP000054023">
    <property type="component" value="Unassembled WGS sequence"/>
</dbReference>
<keyword evidence="11" id="KW-0413">Isomerase</keyword>
<reference evidence="20" key="1">
    <citation type="submission" date="2015-12" db="EMBL/GenBank/DDBJ databases">
        <authorList>
            <person name="Nair G.R."/>
            <person name="Kaur G."/>
            <person name="Mayilraj S."/>
        </authorList>
    </citation>
    <scope>NUCLEOTIDE SEQUENCE [LARGE SCALE GENOMIC DNA]</scope>
    <source>
        <strain evidence="20">CD08_7</strain>
    </source>
</reference>
<evidence type="ECO:0000256" key="8">
    <source>
        <dbReference type="ARBA" id="ARBA00022840"/>
    </source>
</evidence>
<sequence>MTALQTMRYSARDIADALQRDTPAEDRKYPTAEQQAVIESGLDPMLVVAGAGSGKTATMADRVVWLVANGIVRPDQILGVTFTKKAAGELRERITRKLEQLLEAELISPADVVPVEVSDTVEHADISELLAPAVSTYHSYANTLVTEYGLQIGLEPETQLIGEAKAWQLVHRLVSAYDRAEVLVEAEQSAGNLAGYVMRLAGDCAEHLQSPEAVEAHLDVELARVDAWEQAGAELKGKQIDLVRALRVRREMAELVRRYQEKKLTDGLMDYGDLLRFAAQIAQDVPSAGEAEREKYKVVLLDEFQDTSYAQLALFSSLYGAGGSGGGMGHAVTAVGDPNQSIYGFRGASAGQLFDFPQSFPAVDPDTDQRRPASLLQLTKAWRNGERILDVANRLVAPFAPDAADSLDKPWRAHNAHLRGELKPLSPPDGAHTGRVRYGWYTSDVEESQAITEQLSAVLRPDAQHGPDSDAPSCAVLARTRAQLETIAEQLRLAGLDYELVGLSGLLSTPEVAEVLAYLRVIADPGRSDALIRILAGARYRIGPRDLLQLQRSARDLEGLRLRAPITEPHEGSAQSGETETAAGVGGPADAEDRYESTELEMDERASLVEALERLKDSPDNAEQLGLSAEGHRRLVLAKEQIRRLRQWATLDLGVLIQRIVSDTGLDIEVAARPWEEQHHAARQLDALIDQAESYAATETTPDLRSFLDWLDAAEEKERGLEQADVEPTPGAIQLMTIHASKGLEWDVVAVAGLREDKFPSAKADRWTGSNGMLPARLRGDRRSIPQWDSEQPDLRSWAVSAGIGSWKQFTEDNRVFTQDVKDFSREEERRLAYVAVTRAKKLLLCTGACFYGTSAGKDPSEFLEEIRAVADGFGDAAAALEWAEVPDMKANPVGNDLFGAQWPYDPLAPLPIGRYRRQVHEGERTTLPQINTVEAPKVQPGRRAALTRAAALVEHAIADRTQSAATSSEAGSEASPLTPWEQEAEWVVDRAREQQRGTGKPHFPAHISVSSVVGMARDAESMAEFARRPVPVKPSQAARRGTVMHEWIEEFYETRSRLPGIEEPYRGDEDLDDAFELSTVKERFIQTEWAQRRLYAAEIPVETTLDGVVIRGRIDAIFGKDDAGQDLTAEDFERWELKSAQDRNAQMQQCHWDLVDWKTGMVPTGKDLREKQIQLAVYRLAFHRLYGVPLEQIGASFFYVEHGVTVPGTDLPEEDALQEYIRGARGYFSG</sequence>
<dbReference type="GO" id="GO:0000725">
    <property type="term" value="P:recombinational repair"/>
    <property type="evidence" value="ECO:0007669"/>
    <property type="project" value="TreeGrafter"/>
</dbReference>
<comment type="catalytic activity">
    <reaction evidence="14">
        <text>ATP + H2O = ADP + phosphate + H(+)</text>
        <dbReference type="Rhea" id="RHEA:13065"/>
        <dbReference type="ChEBI" id="CHEBI:15377"/>
        <dbReference type="ChEBI" id="CHEBI:15378"/>
        <dbReference type="ChEBI" id="CHEBI:30616"/>
        <dbReference type="ChEBI" id="CHEBI:43474"/>
        <dbReference type="ChEBI" id="CHEBI:456216"/>
        <dbReference type="EC" id="5.6.2.4"/>
    </reaction>
</comment>
<dbReference type="PANTHER" id="PTHR11070:SF55">
    <property type="entry name" value="DNA 3'-5' HELICASE"/>
    <property type="match status" value="1"/>
</dbReference>
<dbReference type="EC" id="5.6.2.4" evidence="13"/>
<keyword evidence="10" id="KW-0234">DNA repair</keyword>
<dbReference type="Pfam" id="PF00580">
    <property type="entry name" value="UvrD-helicase"/>
    <property type="match status" value="1"/>
</dbReference>
<evidence type="ECO:0000256" key="3">
    <source>
        <dbReference type="ARBA" id="ARBA00022741"/>
    </source>
</evidence>
<evidence type="ECO:0000256" key="9">
    <source>
        <dbReference type="ARBA" id="ARBA00023125"/>
    </source>
</evidence>
<evidence type="ECO:0000313" key="19">
    <source>
        <dbReference type="EMBL" id="KUG58720.1"/>
    </source>
</evidence>